<dbReference type="SUPFAM" id="SSF50998">
    <property type="entry name" value="Quinoprotein alcohol dehydrogenase-like"/>
    <property type="match status" value="1"/>
</dbReference>
<name>A0A851GIA7_9BACT</name>
<dbReference type="InterPro" id="IPR011047">
    <property type="entry name" value="Quinoprotein_ADH-like_sf"/>
</dbReference>
<dbReference type="Gene3D" id="2.60.120.200">
    <property type="match status" value="1"/>
</dbReference>
<dbReference type="Gene3D" id="2.130.10.10">
    <property type="entry name" value="YVTN repeat-like/Quinoprotein amine dehydrogenase"/>
    <property type="match status" value="1"/>
</dbReference>
<feature type="chain" id="PRO_5032842945" evidence="1">
    <location>
        <begin position="19"/>
        <end position="907"/>
    </location>
</feature>
<gene>
    <name evidence="2" type="ORF">HW115_01965</name>
</gene>
<evidence type="ECO:0000256" key="1">
    <source>
        <dbReference type="SAM" id="SignalP"/>
    </source>
</evidence>
<dbReference type="SUPFAM" id="SSF53335">
    <property type="entry name" value="S-adenosyl-L-methionine-dependent methyltransferases"/>
    <property type="match status" value="1"/>
</dbReference>
<dbReference type="AlphaFoldDB" id="A0A851GIA7"/>
<keyword evidence="3" id="KW-1185">Reference proteome</keyword>
<dbReference type="PANTHER" id="PTHR34512:SF30">
    <property type="entry name" value="OUTER MEMBRANE PROTEIN ASSEMBLY FACTOR BAMB"/>
    <property type="match status" value="1"/>
</dbReference>
<proteinExistence type="predicted"/>
<organism evidence="2 3">
    <name type="scientific">Oceaniferula marina</name>
    <dbReference type="NCBI Taxonomy" id="2748318"/>
    <lineage>
        <taxon>Bacteria</taxon>
        <taxon>Pseudomonadati</taxon>
        <taxon>Verrucomicrobiota</taxon>
        <taxon>Verrucomicrobiia</taxon>
        <taxon>Verrucomicrobiales</taxon>
        <taxon>Verrucomicrobiaceae</taxon>
        <taxon>Oceaniferula</taxon>
    </lineage>
</organism>
<dbReference type="Gene3D" id="2.140.10.10">
    <property type="entry name" value="Quinoprotein alcohol dehydrogenase-like superfamily"/>
    <property type="match status" value="1"/>
</dbReference>
<keyword evidence="1" id="KW-0732">Signal</keyword>
<dbReference type="InterPro" id="IPR029063">
    <property type="entry name" value="SAM-dependent_MTases_sf"/>
</dbReference>
<dbReference type="Proteomes" id="UP000557872">
    <property type="component" value="Unassembled WGS sequence"/>
</dbReference>
<comment type="caution">
    <text evidence="2">The sequence shown here is derived from an EMBL/GenBank/DDBJ whole genome shotgun (WGS) entry which is preliminary data.</text>
</comment>
<dbReference type="RefSeq" id="WP_178930895.1">
    <property type="nucleotide sequence ID" value="NZ_JACBAZ010000001.1"/>
</dbReference>
<dbReference type="SUPFAM" id="SSF49363">
    <property type="entry name" value="Purple acid phosphatase, N-terminal domain"/>
    <property type="match status" value="1"/>
</dbReference>
<dbReference type="InterPro" id="IPR015943">
    <property type="entry name" value="WD40/YVTN_repeat-like_dom_sf"/>
</dbReference>
<dbReference type="EMBL" id="JACBAZ010000001">
    <property type="protein sequence ID" value="NWK54360.1"/>
    <property type="molecule type" value="Genomic_DNA"/>
</dbReference>
<dbReference type="Pfam" id="PF13385">
    <property type="entry name" value="Laminin_G_3"/>
    <property type="match status" value="1"/>
</dbReference>
<reference evidence="2 3" key="1">
    <citation type="submission" date="2020-07" db="EMBL/GenBank/DDBJ databases">
        <title>Roseicoccus Jingziensis gen. nov., sp. nov., isolated from coastal seawater.</title>
        <authorList>
            <person name="Feng X."/>
        </authorList>
    </citation>
    <scope>NUCLEOTIDE SEQUENCE [LARGE SCALE GENOMIC DNA]</scope>
    <source>
        <strain evidence="2 3">N1E253</strain>
    </source>
</reference>
<protein>
    <submittedName>
        <fullName evidence="2">PQQ-binding-like beta-propeller repeat protein</fullName>
    </submittedName>
</protein>
<dbReference type="InterPro" id="IPR013320">
    <property type="entry name" value="ConA-like_dom_sf"/>
</dbReference>
<dbReference type="GO" id="GO:0046872">
    <property type="term" value="F:metal ion binding"/>
    <property type="evidence" value="ECO:0007669"/>
    <property type="project" value="InterPro"/>
</dbReference>
<dbReference type="PANTHER" id="PTHR34512">
    <property type="entry name" value="CELL SURFACE PROTEIN"/>
    <property type="match status" value="1"/>
</dbReference>
<sequence length="907" mass="101276">MRFHLPFIALLCFAPITAAEISLSLNQKEWKNQPTEKPAHFDRDGFLLFEKQQHILLDPKYSKKLPKERLMLRARVRVDQPNRWGGILSYSQDNGNYERGWLLGFTHDRFTFKLSTGKSFIQATSPFPFILGQSYDLAARYDGKEMQLYVDGVLVAKNKAAGAIAYPDIPTPLVVGAYKDKDEFYPMLGRIESLSIGSKLADTNQIKKEAAANQYPFAVRPSISFLKAGEALIEWESSHSGPSMINFGTSPEMGTIIKSESSTTNHSIVLKHLEPSTVYHFRIGVIHQGKRILAPPMSFDTTMNYLPAQLPANEAFKANAKTQAFVNTLVKKHGAHFSGHALVLGGVDARLSYELAKNTRLKVTIIDRDADRVQQLRQTLYQAGVYGSRIEVLHAPNDDIPLGSCLANLIVSERALAGEVLPYPEAECKRLTRPSGGQILTPTLSYTRPKLPGSSEWTHQYGDSENRSYIPDSLAGAHTQEDFTIQWIGRPGADFGIDRQNRIPAPLAVNGLTFLQGFNRMIGLDAYNGQVLWSKEIPDLRRLNVPHDCSNWCADQNNIYFALADRAWVIDAASGERTANLKLTHKERDTHDWAYIAVNGDVLIGSTVPKGSHFKEFWNKSNWFDQVGNEKSITQICSDKVFAYKQSSLKGLWAYGKGLIINSSITLTKDQLYFLEARHPDLKVQGAGRVFDNKLWLDTYVVCLDPSNGRKRWEKKIPPFSHVSERSGFIQAMHGQVSDVGYLMVASEGIFANGKFTGKGHFVAHQYDSKGTVKWSVHSPWQSNNHGTHIAHPIVFPDKVFLHPYAYQIEDGKKIDTRVTNISGCPTPVGYPSGLIYRSSGSGATRILCIWSIQNQKNTGWKRLRPSCWLNYLPSQGMVIMSEGGGGCSCGGWIETSVSLIPIKHTH</sequence>
<dbReference type="SUPFAM" id="SSF49899">
    <property type="entry name" value="Concanavalin A-like lectins/glucanases"/>
    <property type="match status" value="1"/>
</dbReference>
<dbReference type="InterPro" id="IPR008963">
    <property type="entry name" value="Purple_acid_Pase-like_N"/>
</dbReference>
<evidence type="ECO:0000313" key="2">
    <source>
        <dbReference type="EMBL" id="NWK54360.1"/>
    </source>
</evidence>
<evidence type="ECO:0000313" key="3">
    <source>
        <dbReference type="Proteomes" id="UP000557872"/>
    </source>
</evidence>
<dbReference type="GO" id="GO:0003993">
    <property type="term" value="F:acid phosphatase activity"/>
    <property type="evidence" value="ECO:0007669"/>
    <property type="project" value="InterPro"/>
</dbReference>
<feature type="signal peptide" evidence="1">
    <location>
        <begin position="1"/>
        <end position="18"/>
    </location>
</feature>
<accession>A0A851GIA7</accession>